<proteinExistence type="predicted"/>
<protein>
    <submittedName>
        <fullName evidence="1">Uncharacterized protein</fullName>
    </submittedName>
</protein>
<dbReference type="AlphaFoldDB" id="A0A699UP41"/>
<organism evidence="1">
    <name type="scientific">Tanacetum cinerariifolium</name>
    <name type="common">Dalmatian daisy</name>
    <name type="synonym">Chrysanthemum cinerariifolium</name>
    <dbReference type="NCBI Taxonomy" id="118510"/>
    <lineage>
        <taxon>Eukaryota</taxon>
        <taxon>Viridiplantae</taxon>
        <taxon>Streptophyta</taxon>
        <taxon>Embryophyta</taxon>
        <taxon>Tracheophyta</taxon>
        <taxon>Spermatophyta</taxon>
        <taxon>Magnoliopsida</taxon>
        <taxon>eudicotyledons</taxon>
        <taxon>Gunneridae</taxon>
        <taxon>Pentapetalae</taxon>
        <taxon>asterids</taxon>
        <taxon>campanulids</taxon>
        <taxon>Asterales</taxon>
        <taxon>Asteraceae</taxon>
        <taxon>Asteroideae</taxon>
        <taxon>Anthemideae</taxon>
        <taxon>Anthemidinae</taxon>
        <taxon>Tanacetum</taxon>
    </lineage>
</organism>
<comment type="caution">
    <text evidence="1">The sequence shown here is derived from an EMBL/GenBank/DDBJ whole genome shotgun (WGS) entry which is preliminary data.</text>
</comment>
<accession>A0A699UP41</accession>
<sequence>MNRLFENFIDGLIDLMSVKTREASEECVVLCCCKGGRGRRVIVVASVIAAMDGYWRGKDTYVGLER</sequence>
<dbReference type="EMBL" id="BKCJ011354181">
    <property type="protein sequence ID" value="GFD24665.1"/>
    <property type="molecule type" value="Genomic_DNA"/>
</dbReference>
<reference evidence="1" key="1">
    <citation type="journal article" date="2019" name="Sci. Rep.">
        <title>Draft genome of Tanacetum cinerariifolium, the natural source of mosquito coil.</title>
        <authorList>
            <person name="Yamashiro T."/>
            <person name="Shiraishi A."/>
            <person name="Satake H."/>
            <person name="Nakayama K."/>
        </authorList>
    </citation>
    <scope>NUCLEOTIDE SEQUENCE</scope>
</reference>
<name>A0A699UP41_TANCI</name>
<evidence type="ECO:0000313" key="1">
    <source>
        <dbReference type="EMBL" id="GFD24665.1"/>
    </source>
</evidence>
<gene>
    <name evidence="1" type="ORF">Tci_896634</name>
</gene>